<keyword evidence="9" id="KW-1185">Reference proteome</keyword>
<reference evidence="8" key="4">
    <citation type="submission" date="2020-10" db="EMBL/GenBank/DDBJ databases">
        <authorList>
            <person name="Bassil N.M."/>
            <person name="Lloyd J.R."/>
        </authorList>
    </citation>
    <scope>NUCLEOTIDE SEQUENCE</scope>
    <source>
        <strain evidence="8">NB2006</strain>
    </source>
</reference>
<evidence type="ECO:0000256" key="6">
    <source>
        <dbReference type="SAM" id="Phobius"/>
    </source>
</evidence>
<feature type="transmembrane region" description="Helical" evidence="6">
    <location>
        <begin position="140"/>
        <end position="165"/>
    </location>
</feature>
<comment type="subcellular location">
    <subcellularLocation>
        <location evidence="1">Cell membrane</location>
        <topology evidence="1">Multi-pass membrane protein</topology>
    </subcellularLocation>
</comment>
<keyword evidence="3 6" id="KW-0812">Transmembrane</keyword>
<evidence type="ECO:0000313" key="8">
    <source>
        <dbReference type="EMBL" id="QOY37861.1"/>
    </source>
</evidence>
<keyword evidence="2" id="KW-1003">Cell membrane</keyword>
<gene>
    <name evidence="8" type="ORF">AWH56_010000</name>
    <name evidence="7" type="ORF">AWH56_20240</name>
</gene>
<reference evidence="8 9" key="3">
    <citation type="journal article" date="2019" name="Int. J. Syst. Evol. Microbiol.">
        <title>Anaerobacillus isosaccharinicus sp. nov., an alkaliphilic bacterium which degrades isosaccharinic acid.</title>
        <authorList>
            <person name="Bassil N.M."/>
            <person name="Lloyd J.R."/>
        </authorList>
    </citation>
    <scope>NUCLEOTIDE SEQUENCE [LARGE SCALE GENOMIC DNA]</scope>
    <source>
        <strain evidence="8 9">NB2006</strain>
    </source>
</reference>
<dbReference type="Pfam" id="PF06081">
    <property type="entry name" value="ArAE_1"/>
    <property type="match status" value="1"/>
</dbReference>
<dbReference type="Proteomes" id="UP000180175">
    <property type="component" value="Chromosome"/>
</dbReference>
<evidence type="ECO:0000256" key="1">
    <source>
        <dbReference type="ARBA" id="ARBA00004651"/>
    </source>
</evidence>
<dbReference type="AlphaFoldDB" id="A0A1S2L727"/>
<dbReference type="RefSeq" id="WP_071318774.1">
    <property type="nucleotide sequence ID" value="NZ_CP063356.2"/>
</dbReference>
<accession>A0A1S2L727</accession>
<evidence type="ECO:0000256" key="5">
    <source>
        <dbReference type="ARBA" id="ARBA00023136"/>
    </source>
</evidence>
<organism evidence="7 9">
    <name type="scientific">Anaerobacillus isosaccharinicus</name>
    <dbReference type="NCBI Taxonomy" id="1532552"/>
    <lineage>
        <taxon>Bacteria</taxon>
        <taxon>Bacillati</taxon>
        <taxon>Bacillota</taxon>
        <taxon>Bacilli</taxon>
        <taxon>Bacillales</taxon>
        <taxon>Bacillaceae</taxon>
        <taxon>Anaerobacillus</taxon>
    </lineage>
</organism>
<reference evidence="7 9" key="1">
    <citation type="submission" date="2016-10" db="EMBL/GenBank/DDBJ databases">
        <title>Draft genome sequences of four alkaliphilic bacteria belonging to the Anaerobacillus genus.</title>
        <authorList>
            <person name="Bassil N.M."/>
            <person name="Lloyd J.R."/>
        </authorList>
    </citation>
    <scope>NUCLEOTIDE SEQUENCE [LARGE SCALE GENOMIC DNA]</scope>
    <source>
        <strain evidence="7 9">NB2006</strain>
    </source>
</reference>
<proteinExistence type="predicted"/>
<sequence>MEWKTVSKSNVRRHGTYGIKVKHSGIVGRRIVKTGISVFITALICIKLKLPVEFAVIAAIVTIEPTASDSIRKGLIRLPASAIGAGLAVFFVYLWGPTALSFTLAAILTIFLCQRLKLYDGILVATLTAVAMVPDIHDHYFLTFLSRLGTTFIGLTVSSLINFFILPPKYSPLIKEKLGPNFQLVTQVLLETVQFVFRIKQTEVIIPSSAYNKLRQETEKISEMLTFQEREWKYHKIKLSEYRNFYRLKKTNTIMQKIVLHLGNLQYVNEPAHFTPSDQDIIMEAVISIQSILNNPSYAIEDRHYTLVYELDTRLKYEANQLLSSNHYFHHFTPKRIIYFELLSIHDCLEELQDLYKG</sequence>
<evidence type="ECO:0000256" key="2">
    <source>
        <dbReference type="ARBA" id="ARBA00022475"/>
    </source>
</evidence>
<evidence type="ECO:0000256" key="3">
    <source>
        <dbReference type="ARBA" id="ARBA00022692"/>
    </source>
</evidence>
<name>A0A1S2L727_9BACI</name>
<dbReference type="GO" id="GO:0005886">
    <property type="term" value="C:plasma membrane"/>
    <property type="evidence" value="ECO:0007669"/>
    <property type="project" value="UniProtKB-SubCell"/>
</dbReference>
<protein>
    <recommendedName>
        <fullName evidence="10">Aromatic acid exporter family protein</fullName>
    </recommendedName>
</protein>
<reference evidence="8 9" key="2">
    <citation type="journal article" date="2017" name="Genome Announc.">
        <title>Draft Genome Sequences of Four Alkaliphilic Bacteria Belonging to the Anaerobacillus Genus.</title>
        <authorList>
            <person name="Bassil N.M."/>
            <person name="Lloyd J.R."/>
        </authorList>
    </citation>
    <scope>NUCLEOTIDE SEQUENCE [LARGE SCALE GENOMIC DNA]</scope>
    <source>
        <strain evidence="8 9">NB2006</strain>
    </source>
</reference>
<dbReference type="EMBL" id="CP063356">
    <property type="protein sequence ID" value="QOY37861.1"/>
    <property type="molecule type" value="Genomic_DNA"/>
</dbReference>
<dbReference type="EMBL" id="LQXD01000168">
    <property type="protein sequence ID" value="OIJ07567.1"/>
    <property type="molecule type" value="Genomic_DNA"/>
</dbReference>
<feature type="transmembrane region" description="Helical" evidence="6">
    <location>
        <begin position="38"/>
        <end position="63"/>
    </location>
</feature>
<evidence type="ECO:0000313" key="9">
    <source>
        <dbReference type="Proteomes" id="UP000180175"/>
    </source>
</evidence>
<keyword evidence="4 6" id="KW-1133">Transmembrane helix</keyword>
<dbReference type="KEGG" id="aia:AWH56_010000"/>
<evidence type="ECO:0000256" key="4">
    <source>
        <dbReference type="ARBA" id="ARBA00022989"/>
    </source>
</evidence>
<keyword evidence="5 6" id="KW-0472">Membrane</keyword>
<dbReference type="InterPro" id="IPR010343">
    <property type="entry name" value="ArAE_1"/>
</dbReference>
<evidence type="ECO:0008006" key="10">
    <source>
        <dbReference type="Google" id="ProtNLM"/>
    </source>
</evidence>
<evidence type="ECO:0000313" key="7">
    <source>
        <dbReference type="EMBL" id="OIJ07567.1"/>
    </source>
</evidence>
<feature type="transmembrane region" description="Helical" evidence="6">
    <location>
        <begin position="83"/>
        <end position="111"/>
    </location>
</feature>